<dbReference type="Proteomes" id="UP001292094">
    <property type="component" value="Unassembled WGS sequence"/>
</dbReference>
<feature type="compositionally biased region" description="Basic residues" evidence="1">
    <location>
        <begin position="1"/>
        <end position="11"/>
    </location>
</feature>
<feature type="region of interest" description="Disordered" evidence="1">
    <location>
        <begin position="1118"/>
        <end position="1139"/>
    </location>
</feature>
<feature type="region of interest" description="Disordered" evidence="1">
    <location>
        <begin position="1391"/>
        <end position="1575"/>
    </location>
</feature>
<keyword evidence="3" id="KW-1185">Reference proteome</keyword>
<evidence type="ECO:0000313" key="3">
    <source>
        <dbReference type="Proteomes" id="UP001292094"/>
    </source>
</evidence>
<feature type="region of interest" description="Disordered" evidence="1">
    <location>
        <begin position="1751"/>
        <end position="1779"/>
    </location>
</feature>
<feature type="compositionally biased region" description="Basic and acidic residues" evidence="1">
    <location>
        <begin position="1509"/>
        <end position="1522"/>
    </location>
</feature>
<feature type="region of interest" description="Disordered" evidence="1">
    <location>
        <begin position="1"/>
        <end position="45"/>
    </location>
</feature>
<feature type="region of interest" description="Disordered" evidence="1">
    <location>
        <begin position="1982"/>
        <end position="2008"/>
    </location>
</feature>
<feature type="compositionally biased region" description="Basic residues" evidence="1">
    <location>
        <begin position="1422"/>
        <end position="1433"/>
    </location>
</feature>
<feature type="compositionally biased region" description="Basic and acidic residues" evidence="1">
    <location>
        <begin position="436"/>
        <end position="445"/>
    </location>
</feature>
<reference evidence="2" key="1">
    <citation type="submission" date="2023-11" db="EMBL/GenBank/DDBJ databases">
        <title>Genome assemblies of two species of porcelain crab, Petrolisthes cinctipes and Petrolisthes manimaculis (Anomura: Porcellanidae).</title>
        <authorList>
            <person name="Angst P."/>
        </authorList>
    </citation>
    <scope>NUCLEOTIDE SEQUENCE</scope>
    <source>
        <strain evidence="2">PB745_02</strain>
        <tissue evidence="2">Gill</tissue>
    </source>
</reference>
<feature type="compositionally biased region" description="Polar residues" evidence="1">
    <location>
        <begin position="1705"/>
        <end position="1721"/>
    </location>
</feature>
<feature type="compositionally biased region" description="Basic and acidic residues" evidence="1">
    <location>
        <begin position="1286"/>
        <end position="1299"/>
    </location>
</feature>
<evidence type="ECO:0000256" key="1">
    <source>
        <dbReference type="SAM" id="MobiDB-lite"/>
    </source>
</evidence>
<gene>
    <name evidence="2" type="ORF">Pmani_004682</name>
</gene>
<organism evidence="2 3">
    <name type="scientific">Petrolisthes manimaculis</name>
    <dbReference type="NCBI Taxonomy" id="1843537"/>
    <lineage>
        <taxon>Eukaryota</taxon>
        <taxon>Metazoa</taxon>
        <taxon>Ecdysozoa</taxon>
        <taxon>Arthropoda</taxon>
        <taxon>Crustacea</taxon>
        <taxon>Multicrustacea</taxon>
        <taxon>Malacostraca</taxon>
        <taxon>Eumalacostraca</taxon>
        <taxon>Eucarida</taxon>
        <taxon>Decapoda</taxon>
        <taxon>Pleocyemata</taxon>
        <taxon>Anomura</taxon>
        <taxon>Galatheoidea</taxon>
        <taxon>Porcellanidae</taxon>
        <taxon>Petrolisthes</taxon>
    </lineage>
</organism>
<evidence type="ECO:0000313" key="2">
    <source>
        <dbReference type="EMBL" id="KAK4324682.1"/>
    </source>
</evidence>
<feature type="region of interest" description="Disordered" evidence="1">
    <location>
        <begin position="425"/>
        <end position="445"/>
    </location>
</feature>
<comment type="caution">
    <text evidence="2">The sequence shown here is derived from an EMBL/GenBank/DDBJ whole genome shotgun (WGS) entry which is preliminary data.</text>
</comment>
<feature type="compositionally biased region" description="Basic and acidic residues" evidence="1">
    <location>
        <begin position="1445"/>
        <end position="1459"/>
    </location>
</feature>
<proteinExistence type="predicted"/>
<accession>A0AAE1QG76</accession>
<feature type="region of interest" description="Disordered" evidence="1">
    <location>
        <begin position="1677"/>
        <end position="1721"/>
    </location>
</feature>
<feature type="compositionally biased region" description="Basic and acidic residues" evidence="1">
    <location>
        <begin position="1678"/>
        <end position="1687"/>
    </location>
</feature>
<feature type="compositionally biased region" description="Polar residues" evidence="1">
    <location>
        <begin position="19"/>
        <end position="39"/>
    </location>
</feature>
<feature type="region of interest" description="Disordered" evidence="1">
    <location>
        <begin position="1274"/>
        <end position="1299"/>
    </location>
</feature>
<sequence length="2129" mass="241295">MGKKARKSAKLPKKDTKLVHTSTETEIQTAMNQNSQPQNDTDDYPENEELIKSFKQKFFPFLNAGVKDSYDFPNLTDLLTDHSGVLFSVRGVRYIGCYLNTCSIPVFVSFEGPLIGKKRVAKCRVIWYDETNARVLDEVEDDTLVKFDAVLHNGRFHALLVWTGKKKPSHLILPDSTTHFSQSMHRGTASIFDVMDNHAILKAQTEGENLVIKVHKNDFFINGKAAGAKLADLPRFDPTLGIQVLLYQMIEGDDEECVASVCSAAWIGQESPYMRKIELGNLYSVCSIPEIMVRDYKPTCIFFDLDAYFHLTNNYFILKVKIEDKIEILSYVGDIQARFGHLTSAEKNEKVKITILRDPNGSDGVNWIVLCMNTQSIIHYMSYKTDMKDLELRNVSVVNCMKPGNLPSPKQLLVLNTVERKKRQAKAKNSKQLMEPVKEANPKGHAPRIDITREDVCDNLPNDTTGELVKSLKSAETFKYTLLKGDLNPNADKSLSFVYTEKKRIKIICLSADTILGYDKWAEPRWPCSLMLQHRKASLSQKPVLTPILGWRETNFNEVQILLNQKVVSYDKNTKVLRLKNNDGNNTSVKEYTLLADNVYTDTSLWPISHFIRQYHTTLVHAVLTDIPTTRRGQKQLTKQVVFLSCSVLLALVSRTAFIYSKHSIPSTVKLKKNEENNSGWPSSEVIKEIFDEKFKSIVINKELVSKCPMGNNTFIYPMNFKDTSSLQLSQAQLVHVTDDYAILSRSRKNRYIICRTSDLFHQGQRFNSQWSLSQNCKQNYTVIESMTSELMVGTHKVDRLGEIGWLNGGPPLLYIHTCSSHNHSILPCGEEFSPINPLMPCPPPLYPIPYRQLGVKFNYEVSDVLTLFQLYEEFRAMTCKDGKTFTVANFRKFDEDGIYLTYGRILFFHAGYMVLFEERSQTKFLCHFRNVFINGRRVWHTSQIVEFMLKRKVLIILAYKAEPVKLLSELIDEYAVICFDFLQDETELCIHCCDNCTPILLPKRDNYVEEVMYKSAESVIFYNCIDDAVHAQYLMNVFGRETFDAERKQRLAHETLKLFGIKECDIEECESSLLKENAVVKMTEKTQTCKTGCGQEYQEHTVSSKLRKTDFSFDNISEQPSKKDLQSESEILLEGSEEKSNKPKVDVKEIIVRAKNINENIMDELKFADEEENSIISTDVMGKIVEVTNCNAVLKFKDVDNPEIYSTATCKKADIFIDRHPVLEKDNLKQILKSFDDIEWMATVRRRSPPFKDDDPKYEASIMWIGGPPSIKDTCQNSDPPINNKGKENSSAKSDSAKCDSTTLTLCDISSALSNINCKNTNNNSDDITNMKILETLVELAGLSLNTIEVEITLQAQASLPKKSTNKKHKKNKESADIITKRDYIENEKTLSKKKAKHNFKGSDTQNGIDKTPTTRDVGGKKKKKKKKKKLVKVLGNDGNSCGNDKDHKNLNEKEESQSKMGWHKMTNEDTNMSPGCHGKAKKEKRKEKSAKKKKRGHEKSDNSFPNETEREDSNDSHSDSNETYDIPGTETMKRKSTEENVDVSSNFCHDISESSDDAVSNTEMSKTEGREWESEVSVVNRTKKDELVTTSNNILNGISFGGSQVYEKVISIPDFDENEVISFTNGLKSDESSVPPNYKANIPNKNFKYMTRSFWSKKENICTISASKNLSNKVEGVSHDNDAEKVSGNISTEEVESGPKKSSLPQQFNSPTVLKSTPPENRQFTYVAPHSLPTSPSYQYHMKATVQPTRDSYSPHHSTSTTSVNQSTITFSPRPPSPSSATLFYNNQHMKTRLSHPHPMFSQQSAPSYYPNTPIPQPTMFHISKPYPGPPPPYHSTIMLPSQMGHFPGYPQLYNNQHKRTLQSPSHPMHSQVSAPSYYPNTTMSHIPTSYHGPPPPPYHSTTIPPPYHSTTIPPPYHSTTIPPQMKQFPRPHFPPSISVPYPGPKHHIPPHYYSPQQNKKQLPSLQYVITKYMPDDNAQPSLKAPVSSVQESSVTSDAANDRKNKEVTEEYEIIKAEDTKKQGVVIDIHRTTGQLRAQHGKTFFFSRSQCLFMGVSLKQVELWHVLTIGLEVEYTTSPTGIKAVCVGQASGYKASELQSQLQDWCQNNHVPQETTETLVQLAAASK</sequence>
<feature type="compositionally biased region" description="Basic residues" evidence="1">
    <location>
        <begin position="1480"/>
        <end position="1499"/>
    </location>
</feature>
<protein>
    <submittedName>
        <fullName evidence="2">Uncharacterized protein</fullName>
    </submittedName>
</protein>
<feature type="compositionally biased region" description="Polar residues" evidence="1">
    <location>
        <begin position="1990"/>
        <end position="2001"/>
    </location>
</feature>
<name>A0AAE1QG76_9EUCA</name>
<dbReference type="EMBL" id="JAWZYT010000337">
    <property type="protein sequence ID" value="KAK4324682.1"/>
    <property type="molecule type" value="Genomic_DNA"/>
</dbReference>